<dbReference type="Proteomes" id="UP000298484">
    <property type="component" value="Unassembled WGS sequence"/>
</dbReference>
<dbReference type="OrthoDB" id="9765195at2"/>
<dbReference type="PROSITE" id="PS00653">
    <property type="entry name" value="GLYCOSYL_HYDROL_F1_2"/>
    <property type="match status" value="1"/>
</dbReference>
<evidence type="ECO:0000256" key="2">
    <source>
        <dbReference type="ARBA" id="ARBA00022801"/>
    </source>
</evidence>
<comment type="caution">
    <text evidence="5">The sequence shown here is derived from an EMBL/GenBank/DDBJ whole genome shotgun (WGS) entry which is preliminary data.</text>
</comment>
<dbReference type="FunFam" id="3.20.20.80:FF:000004">
    <property type="entry name" value="Beta-glucosidase 6-phospho-beta-glucosidase"/>
    <property type="match status" value="1"/>
</dbReference>
<evidence type="ECO:0000313" key="5">
    <source>
        <dbReference type="EMBL" id="TFJ93207.1"/>
    </source>
</evidence>
<name>A0A4Y9ADM0_9BACI</name>
<keyword evidence="3" id="KW-0326">Glycosidase</keyword>
<evidence type="ECO:0000256" key="1">
    <source>
        <dbReference type="ARBA" id="ARBA00010838"/>
    </source>
</evidence>
<dbReference type="AlphaFoldDB" id="A0A4Y9ADM0"/>
<dbReference type="SUPFAM" id="SSF51445">
    <property type="entry name" value="(Trans)glycosidases"/>
    <property type="match status" value="1"/>
</dbReference>
<comment type="similarity">
    <text evidence="1 4">Belongs to the glycosyl hydrolase 1 family.</text>
</comment>
<organism evidence="5 6">
    <name type="scientific">Lentibacillus salicampi</name>
    <dbReference type="NCBI Taxonomy" id="175306"/>
    <lineage>
        <taxon>Bacteria</taxon>
        <taxon>Bacillati</taxon>
        <taxon>Bacillota</taxon>
        <taxon>Bacilli</taxon>
        <taxon>Bacillales</taxon>
        <taxon>Bacillaceae</taxon>
        <taxon>Lentibacillus</taxon>
    </lineage>
</organism>
<dbReference type="PRINTS" id="PR00131">
    <property type="entry name" value="GLHYDRLASE1"/>
</dbReference>
<accession>A0A4Y9ADM0</accession>
<reference evidence="5 6" key="1">
    <citation type="submission" date="2019-03" db="EMBL/GenBank/DDBJ databases">
        <title>Genome sequence of Lentibacillus salicampi ATCC BAA-719.</title>
        <authorList>
            <person name="Maclea K.S."/>
            <person name="Simoes Junior M."/>
        </authorList>
    </citation>
    <scope>NUCLEOTIDE SEQUENCE [LARGE SCALE GENOMIC DNA]</scope>
    <source>
        <strain evidence="5 6">ATCC BAA-719</strain>
    </source>
</reference>
<dbReference type="InterPro" id="IPR017853">
    <property type="entry name" value="GH"/>
</dbReference>
<dbReference type="Pfam" id="PF00232">
    <property type="entry name" value="Glyco_hydro_1"/>
    <property type="match status" value="1"/>
</dbReference>
<protein>
    <submittedName>
        <fullName evidence="5">Glycoside hydrolase family 1 protein</fullName>
    </submittedName>
</protein>
<proteinExistence type="inferred from homology"/>
<evidence type="ECO:0000256" key="3">
    <source>
        <dbReference type="ARBA" id="ARBA00023295"/>
    </source>
</evidence>
<dbReference type="Gene3D" id="3.20.20.80">
    <property type="entry name" value="Glycosidases"/>
    <property type="match status" value="1"/>
</dbReference>
<gene>
    <name evidence="5" type="ORF">E4U82_08370</name>
</gene>
<keyword evidence="2 5" id="KW-0378">Hydrolase</keyword>
<sequence>MDHKHNDAFPNNFLWGSASAAYQIEGGWNEEGKGPSVWDHFTRIPGNTFKGTNGDVAVDHYHHYKEDVALMAEMGLKAYRFSIAWSRIFPDGNGALNEQGIQFYERLIDELLGHEIEPIVTLYHWDLPQALQDQYGGWESRQIIEDFNRYCVTLFERFKDKVKYWVTLNEQNVFIRLGYEEAKHPPGVTDRKRMYEANHIANLANAKAIASFREIVPDGKIGPSFAYGPAYPYSNDPGDVLAAENAEEYLNGWWLDVYCDGEYPKTIWKYLEQRGLSPTLEEGDTALLKSGKPDFLGVNYYQTGTFAESPLNDVFQSSKENHDGKKGQFKESGIAGLFKRKRNNTLETTDWDWEIDPIGLRIGLRRITSRYRLPVMVTENGLGAFDKLEKNNVVQDDYRIDYIRQHIEQLQAAITDGVDLIGYCTWSFTDLLSWLNGYQKRYGFIYVDRDETDEKDLRRVKKKSFDWYRTVIATNGGNL</sequence>
<dbReference type="InterPro" id="IPR001360">
    <property type="entry name" value="Glyco_hydro_1"/>
</dbReference>
<dbReference type="EMBL" id="SRHY01000009">
    <property type="protein sequence ID" value="TFJ93207.1"/>
    <property type="molecule type" value="Genomic_DNA"/>
</dbReference>
<evidence type="ECO:0000313" key="6">
    <source>
        <dbReference type="Proteomes" id="UP000298484"/>
    </source>
</evidence>
<dbReference type="InterPro" id="IPR033132">
    <property type="entry name" value="GH_1_N_CS"/>
</dbReference>
<dbReference type="GO" id="GO:0016052">
    <property type="term" value="P:carbohydrate catabolic process"/>
    <property type="evidence" value="ECO:0007669"/>
    <property type="project" value="TreeGrafter"/>
</dbReference>
<dbReference type="GO" id="GO:0008422">
    <property type="term" value="F:beta-glucosidase activity"/>
    <property type="evidence" value="ECO:0007669"/>
    <property type="project" value="TreeGrafter"/>
</dbReference>
<keyword evidence="6" id="KW-1185">Reference proteome</keyword>
<evidence type="ECO:0000256" key="4">
    <source>
        <dbReference type="RuleBase" id="RU003690"/>
    </source>
</evidence>
<dbReference type="RefSeq" id="WP_135109748.1">
    <property type="nucleotide sequence ID" value="NZ_SRHY01000009.1"/>
</dbReference>
<dbReference type="PANTHER" id="PTHR10353:SF136">
    <property type="entry name" value="ARYL-PHOSPHO-BETA-D-GLUCOSIDASE BGLC"/>
    <property type="match status" value="1"/>
</dbReference>
<dbReference type="GO" id="GO:0005829">
    <property type="term" value="C:cytosol"/>
    <property type="evidence" value="ECO:0007669"/>
    <property type="project" value="TreeGrafter"/>
</dbReference>
<dbReference type="PANTHER" id="PTHR10353">
    <property type="entry name" value="GLYCOSYL HYDROLASE"/>
    <property type="match status" value="1"/>
</dbReference>